<dbReference type="Pfam" id="PF18073">
    <property type="entry name" value="Zn_ribbon_LapB"/>
    <property type="match status" value="1"/>
</dbReference>
<dbReference type="Proteomes" id="UP000619743">
    <property type="component" value="Unassembled WGS sequence"/>
</dbReference>
<dbReference type="GO" id="GO:0005506">
    <property type="term" value="F:iron ion binding"/>
    <property type="evidence" value="ECO:0007669"/>
    <property type="project" value="UniProtKB-UniRule"/>
</dbReference>
<dbReference type="EMBL" id="BMDX01000005">
    <property type="protein sequence ID" value="GGA73749.1"/>
    <property type="molecule type" value="Genomic_DNA"/>
</dbReference>
<comment type="similarity">
    <text evidence="2">Belongs to the LapB family.</text>
</comment>
<dbReference type="PANTHER" id="PTHR44117:SF1">
    <property type="entry name" value="INTRAFLAGELLAR TRANSPORT PROTEIN 88 HOMOLOG"/>
    <property type="match status" value="1"/>
</dbReference>
<keyword evidence="6" id="KW-1185">Reference proteome</keyword>
<evidence type="ECO:0000256" key="3">
    <source>
        <dbReference type="PROSITE-ProRule" id="PRU00339"/>
    </source>
</evidence>
<dbReference type="SUPFAM" id="SSF48452">
    <property type="entry name" value="TPR-like"/>
    <property type="match status" value="1"/>
</dbReference>
<evidence type="ECO:0000256" key="1">
    <source>
        <dbReference type="ARBA" id="ARBA00022723"/>
    </source>
</evidence>
<dbReference type="InterPro" id="IPR041166">
    <property type="entry name" value="Rubredoxin_2"/>
</dbReference>
<dbReference type="Pfam" id="PF14559">
    <property type="entry name" value="TPR_19"/>
    <property type="match status" value="1"/>
</dbReference>
<keyword evidence="2" id="KW-1003">Cell membrane</keyword>
<feature type="binding site" evidence="2">
    <location>
        <position position="357"/>
    </location>
    <ligand>
        <name>Fe cation</name>
        <dbReference type="ChEBI" id="CHEBI:24875"/>
    </ligand>
</feature>
<dbReference type="GO" id="GO:0019894">
    <property type="term" value="F:kinesin binding"/>
    <property type="evidence" value="ECO:0007669"/>
    <property type="project" value="TreeGrafter"/>
</dbReference>
<comment type="function">
    <text evidence="2">Modulates cellular lipopolysaccharide (LPS) levels by regulating LpxC, which is involved in lipid A biosynthesis. May act by modulating the proteolytic activity of FtsH towards LpxC. May also coordinate assembly of proteins involved in LPS synthesis at the plasma membrane.</text>
</comment>
<dbReference type="AlphaFoldDB" id="A0A8J2U434"/>
<keyword evidence="2" id="KW-1133">Transmembrane helix</keyword>
<dbReference type="PROSITE" id="PS50005">
    <property type="entry name" value="TPR"/>
    <property type="match status" value="1"/>
</dbReference>
<organism evidence="5 6">
    <name type="scientific">Neiella marina</name>
    <dbReference type="NCBI Taxonomy" id="508461"/>
    <lineage>
        <taxon>Bacteria</taxon>
        <taxon>Pseudomonadati</taxon>
        <taxon>Pseudomonadota</taxon>
        <taxon>Gammaproteobacteria</taxon>
        <taxon>Alteromonadales</taxon>
        <taxon>Echinimonadaceae</taxon>
        <taxon>Neiella</taxon>
    </lineage>
</organism>
<feature type="domain" description="LapB rubredoxin metal binding" evidence="4">
    <location>
        <begin position="352"/>
        <end position="375"/>
    </location>
</feature>
<dbReference type="Gene3D" id="1.25.40.10">
    <property type="entry name" value="Tetratricopeptide repeat domain"/>
    <property type="match status" value="2"/>
</dbReference>
<keyword evidence="2" id="KW-0472">Membrane</keyword>
<dbReference type="InterPro" id="IPR030865">
    <property type="entry name" value="LapB"/>
</dbReference>
<keyword evidence="1 2" id="KW-0479">Metal-binding</keyword>
<evidence type="ECO:0000313" key="6">
    <source>
        <dbReference type="Proteomes" id="UP000619743"/>
    </source>
</evidence>
<keyword evidence="2" id="KW-0677">Repeat</keyword>
<dbReference type="InterPro" id="IPR019734">
    <property type="entry name" value="TPR_rpt"/>
</dbReference>
<feature type="binding site" evidence="2">
    <location>
        <position position="368"/>
    </location>
    <ligand>
        <name>Fe cation</name>
        <dbReference type="ChEBI" id="CHEBI:24875"/>
    </ligand>
</feature>
<dbReference type="SMART" id="SM00028">
    <property type="entry name" value="TPR"/>
    <property type="match status" value="2"/>
</dbReference>
<feature type="topological domain" description="Cytoplasmic" evidence="2">
    <location>
        <begin position="21"/>
        <end position="386"/>
    </location>
</feature>
<dbReference type="InterPro" id="IPR011990">
    <property type="entry name" value="TPR-like_helical_dom_sf"/>
</dbReference>
<sequence length="386" mass="43993">MLELLFLLLPIAAAYGWYMGRRSAAQQQQDQQQQLSEKYVAGLNFLLSDQADKAVDLFIEMIEVDSDTIDTHMALASLFRKRGEVEKAIKIHQNILERSQLSQEQHRQTIYELARDFSAVGLLDRAEALYKKIAGKKNVGEQATRELVAIYQSMRDWHSAISYAEKLPVDCGMAKQVAQFYCQLADELGEQKIEQRMKYLRKALKIDSQCVRASIMLAQCYQSQGQYQSAIEFYQQVLEQDIDMVSEVLVPLTQCYDDMPDKTPMQHFLMTAVERGAGASAVITLAELLQEQQLAQDAELLELTQLRRYPSLKGFFHYMDYHLARAMEPEAKASLEMLQQLVGQQLAVKPKYRCSNCGFSGNVLQWQCPSCKSWGETKPVRGLDGE</sequence>
<evidence type="ECO:0000259" key="4">
    <source>
        <dbReference type="Pfam" id="PF18073"/>
    </source>
</evidence>
<dbReference type="GO" id="GO:0005814">
    <property type="term" value="C:centriole"/>
    <property type="evidence" value="ECO:0007669"/>
    <property type="project" value="TreeGrafter"/>
</dbReference>
<proteinExistence type="inferred from homology"/>
<gene>
    <name evidence="5" type="primary">yciM</name>
    <name evidence="2" type="synonym">lapB</name>
    <name evidence="5" type="ORF">GCM10011369_14420</name>
</gene>
<keyword evidence="2 3" id="KW-0802">TPR repeat</keyword>
<protein>
    <recommendedName>
        <fullName evidence="2">Lipopolysaccharide assembly protein B</fullName>
    </recommendedName>
</protein>
<name>A0A8J2U434_9GAMM</name>
<evidence type="ECO:0000256" key="2">
    <source>
        <dbReference type="HAMAP-Rule" id="MF_00994"/>
    </source>
</evidence>
<dbReference type="GO" id="GO:0046890">
    <property type="term" value="P:regulation of lipid biosynthetic process"/>
    <property type="evidence" value="ECO:0007669"/>
    <property type="project" value="UniProtKB-UniRule"/>
</dbReference>
<dbReference type="NCBIfam" id="NF008757">
    <property type="entry name" value="PRK11788.1-5"/>
    <property type="match status" value="1"/>
</dbReference>
<comment type="subcellular location">
    <subcellularLocation>
        <location evidence="2">Cell inner membrane</location>
        <topology evidence="2">Single-pass membrane protein</topology>
        <orientation evidence="2">Cytoplasmic side</orientation>
    </subcellularLocation>
</comment>
<dbReference type="GO" id="GO:0009898">
    <property type="term" value="C:cytoplasmic side of plasma membrane"/>
    <property type="evidence" value="ECO:0007669"/>
    <property type="project" value="UniProtKB-UniRule"/>
</dbReference>
<keyword evidence="2" id="KW-0997">Cell inner membrane</keyword>
<evidence type="ECO:0000313" key="5">
    <source>
        <dbReference type="EMBL" id="GGA73749.1"/>
    </source>
</evidence>
<dbReference type="OrthoDB" id="507476at2"/>
<reference evidence="6" key="1">
    <citation type="journal article" date="2019" name="Int. J. Syst. Evol. Microbiol.">
        <title>The Global Catalogue of Microorganisms (GCM) 10K type strain sequencing project: providing services to taxonomists for standard genome sequencing and annotation.</title>
        <authorList>
            <consortium name="The Broad Institute Genomics Platform"/>
            <consortium name="The Broad Institute Genome Sequencing Center for Infectious Disease"/>
            <person name="Wu L."/>
            <person name="Ma J."/>
        </authorList>
    </citation>
    <scope>NUCLEOTIDE SEQUENCE [LARGE SCALE GENOMIC DNA]</scope>
    <source>
        <strain evidence="6">CGMCC 1.10130</strain>
    </source>
</reference>
<dbReference type="PANTHER" id="PTHR44117">
    <property type="entry name" value="INTRAFLAGELLAR TRANSPORT PROTEIN 88 HOMOLOG"/>
    <property type="match status" value="1"/>
</dbReference>
<keyword evidence="2" id="KW-0408">Iron</keyword>
<comment type="caution">
    <text evidence="5">The sequence shown here is derived from an EMBL/GenBank/DDBJ whole genome shotgun (WGS) entry which is preliminary data.</text>
</comment>
<feature type="binding site" evidence="2">
    <location>
        <position position="371"/>
    </location>
    <ligand>
        <name>Fe cation</name>
        <dbReference type="ChEBI" id="CHEBI:24875"/>
    </ligand>
</feature>
<dbReference type="HAMAP" id="MF_00994">
    <property type="entry name" value="LPS_assembly_LapB"/>
    <property type="match status" value="1"/>
</dbReference>
<dbReference type="NCBIfam" id="NF008756">
    <property type="entry name" value="PRK11788.1-4"/>
    <property type="match status" value="1"/>
</dbReference>
<dbReference type="RefSeq" id="WP_087505208.1">
    <property type="nucleotide sequence ID" value="NZ_BMDX01000005.1"/>
</dbReference>
<dbReference type="Pfam" id="PF13176">
    <property type="entry name" value="TPR_7"/>
    <property type="match status" value="1"/>
</dbReference>
<dbReference type="GO" id="GO:0008653">
    <property type="term" value="P:lipopolysaccharide metabolic process"/>
    <property type="evidence" value="ECO:0007669"/>
    <property type="project" value="InterPro"/>
</dbReference>
<accession>A0A8J2U434</accession>
<feature type="binding site" evidence="2">
    <location>
        <position position="354"/>
    </location>
    <ligand>
        <name>Fe cation</name>
        <dbReference type="ChEBI" id="CHEBI:24875"/>
    </ligand>
</feature>
<keyword evidence="2" id="KW-0812">Transmembrane</keyword>
<dbReference type="NCBIfam" id="NF008753">
    <property type="entry name" value="PRK11788.1-1"/>
    <property type="match status" value="1"/>
</dbReference>
<feature type="repeat" description="TPR" evidence="3">
    <location>
        <begin position="211"/>
        <end position="244"/>
    </location>
</feature>